<evidence type="ECO:0000256" key="1">
    <source>
        <dbReference type="SAM" id="Coils"/>
    </source>
</evidence>
<sequence length="97" mass="10267">MSTPTNPRAPQLSEAELHQALEELDAKIQTLRNRAHATVAGSASTHEQHADALETKRAQLAAQLGQHATAGGDSGLLSTIRHGIASLRDDVQGLLKD</sequence>
<reference evidence="2 3" key="1">
    <citation type="submission" date="2022-03" db="EMBL/GenBank/DDBJ databases">
        <title>Hymenobactersp. isolated from the air.</title>
        <authorList>
            <person name="Won M."/>
            <person name="Kwon S.-W."/>
        </authorList>
    </citation>
    <scope>NUCLEOTIDE SEQUENCE [LARGE SCALE GENOMIC DNA]</scope>
    <source>
        <strain evidence="2 3">KACC 22596</strain>
    </source>
</reference>
<dbReference type="RefSeq" id="WP_243510476.1">
    <property type="nucleotide sequence ID" value="NZ_CP094534.1"/>
</dbReference>
<protein>
    <recommendedName>
        <fullName evidence="4">DUF4164 family protein</fullName>
    </recommendedName>
</protein>
<organism evidence="2 3">
    <name type="scientific">Hymenobacter monticola</name>
    <dbReference type="NCBI Taxonomy" id="1705399"/>
    <lineage>
        <taxon>Bacteria</taxon>
        <taxon>Pseudomonadati</taxon>
        <taxon>Bacteroidota</taxon>
        <taxon>Cytophagia</taxon>
        <taxon>Cytophagales</taxon>
        <taxon>Hymenobacteraceae</taxon>
        <taxon>Hymenobacter</taxon>
    </lineage>
</organism>
<keyword evidence="1" id="KW-0175">Coiled coil</keyword>
<proteinExistence type="predicted"/>
<feature type="coiled-coil region" evidence="1">
    <location>
        <begin position="14"/>
        <end position="63"/>
    </location>
</feature>
<gene>
    <name evidence="2" type="ORF">MTP16_14260</name>
</gene>
<evidence type="ECO:0000313" key="2">
    <source>
        <dbReference type="EMBL" id="UOE32295.1"/>
    </source>
</evidence>
<name>A0ABY4B008_9BACT</name>
<keyword evidence="3" id="KW-1185">Reference proteome</keyword>
<accession>A0ABY4B008</accession>
<dbReference type="Proteomes" id="UP000831390">
    <property type="component" value="Chromosome"/>
</dbReference>
<dbReference type="EMBL" id="CP094534">
    <property type="protein sequence ID" value="UOE32295.1"/>
    <property type="molecule type" value="Genomic_DNA"/>
</dbReference>
<evidence type="ECO:0008006" key="4">
    <source>
        <dbReference type="Google" id="ProtNLM"/>
    </source>
</evidence>
<evidence type="ECO:0000313" key="3">
    <source>
        <dbReference type="Proteomes" id="UP000831390"/>
    </source>
</evidence>